<protein>
    <recommendedName>
        <fullName evidence="3">Ribosomal protein</fullName>
    </recommendedName>
</protein>
<comment type="caution">
    <text evidence="1">The sequence shown here is derived from an EMBL/GenBank/DDBJ whole genome shotgun (WGS) entry which is preliminary data.</text>
</comment>
<evidence type="ECO:0000313" key="1">
    <source>
        <dbReference type="EMBL" id="GMT26492.1"/>
    </source>
</evidence>
<keyword evidence="2" id="KW-1185">Reference proteome</keyword>
<proteinExistence type="predicted"/>
<evidence type="ECO:0000313" key="2">
    <source>
        <dbReference type="Proteomes" id="UP001432322"/>
    </source>
</evidence>
<reference evidence="1" key="1">
    <citation type="submission" date="2023-10" db="EMBL/GenBank/DDBJ databases">
        <title>Genome assembly of Pristionchus species.</title>
        <authorList>
            <person name="Yoshida K."/>
            <person name="Sommer R.J."/>
        </authorList>
    </citation>
    <scope>NUCLEOTIDE SEQUENCE</scope>
    <source>
        <strain evidence="1">RS5133</strain>
    </source>
</reference>
<feature type="non-terminal residue" evidence="1">
    <location>
        <position position="1"/>
    </location>
</feature>
<gene>
    <name evidence="1" type="ORF">PFISCL1PPCAC_17789</name>
</gene>
<accession>A0AAV5W663</accession>
<dbReference type="EMBL" id="BTSY01000005">
    <property type="protein sequence ID" value="GMT26492.1"/>
    <property type="molecule type" value="Genomic_DNA"/>
</dbReference>
<name>A0AAV5W663_9BILA</name>
<organism evidence="1 2">
    <name type="scientific">Pristionchus fissidentatus</name>
    <dbReference type="NCBI Taxonomy" id="1538716"/>
    <lineage>
        <taxon>Eukaryota</taxon>
        <taxon>Metazoa</taxon>
        <taxon>Ecdysozoa</taxon>
        <taxon>Nematoda</taxon>
        <taxon>Chromadorea</taxon>
        <taxon>Rhabditida</taxon>
        <taxon>Rhabditina</taxon>
        <taxon>Diplogasteromorpha</taxon>
        <taxon>Diplogasteroidea</taxon>
        <taxon>Neodiplogasteridae</taxon>
        <taxon>Pristionchus</taxon>
    </lineage>
</organism>
<sequence length="148" mass="15664">SKYVFKFTNRTFFEPANIVWRGARAAPQFVYCRVGGQTCCSFSASCCRENWTSAAAASSIAAEALGFAAAAAVVSKPGGGANDTAADAAGAAASASSRFDRQIAHISCLFMSATRYISHRSIDSRRSALACWAYFFSSLSKTSRASHC</sequence>
<feature type="non-terminal residue" evidence="1">
    <location>
        <position position="148"/>
    </location>
</feature>
<evidence type="ECO:0008006" key="3">
    <source>
        <dbReference type="Google" id="ProtNLM"/>
    </source>
</evidence>
<dbReference type="AlphaFoldDB" id="A0AAV5W663"/>
<dbReference type="Proteomes" id="UP001432322">
    <property type="component" value="Unassembled WGS sequence"/>
</dbReference>